<dbReference type="HOGENOM" id="CLU_1177207_0_0_1"/>
<dbReference type="AlphaFoldDB" id="F0WCE9"/>
<reference evidence="1" key="1">
    <citation type="journal article" date="2011" name="PLoS Biol.">
        <title>Gene gain and loss during evolution of obligate parasitism in the white rust pathogen of Arabidopsis thaliana.</title>
        <authorList>
            <person name="Kemen E."/>
            <person name="Gardiner A."/>
            <person name="Schultz-Larsen T."/>
            <person name="Kemen A.C."/>
            <person name="Balmuth A.L."/>
            <person name="Robert-Seilaniantz A."/>
            <person name="Bailey K."/>
            <person name="Holub E."/>
            <person name="Studholme D.J."/>
            <person name="Maclean D."/>
            <person name="Jones J.D."/>
        </authorList>
    </citation>
    <scope>NUCLEOTIDE SEQUENCE</scope>
</reference>
<reference evidence="1" key="2">
    <citation type="submission" date="2011-02" db="EMBL/GenBank/DDBJ databases">
        <authorList>
            <person name="MacLean D."/>
        </authorList>
    </citation>
    <scope>NUCLEOTIDE SEQUENCE</scope>
</reference>
<proteinExistence type="predicted"/>
<protein>
    <submittedName>
        <fullName evidence="1">Uncharacterized protein AlNc14C58G4329</fullName>
    </submittedName>
</protein>
<dbReference type="EMBL" id="FR824103">
    <property type="protein sequence ID" value="CCA18864.1"/>
    <property type="molecule type" value="Genomic_DNA"/>
</dbReference>
<organism evidence="1">
    <name type="scientific">Albugo laibachii Nc14</name>
    <dbReference type="NCBI Taxonomy" id="890382"/>
    <lineage>
        <taxon>Eukaryota</taxon>
        <taxon>Sar</taxon>
        <taxon>Stramenopiles</taxon>
        <taxon>Oomycota</taxon>
        <taxon>Peronosporomycetes</taxon>
        <taxon>Albuginales</taxon>
        <taxon>Albuginaceae</taxon>
        <taxon>Albugo</taxon>
    </lineage>
</organism>
<name>F0WCE9_9STRA</name>
<accession>F0WCE9</accession>
<evidence type="ECO:0000313" key="1">
    <source>
        <dbReference type="EMBL" id="CCA18864.1"/>
    </source>
</evidence>
<gene>
    <name evidence="1" type="primary">AlNc14C58G4329</name>
    <name evidence="1" type="ORF">ALNC14_050070</name>
</gene>
<sequence length="236" mass="26502">MEASQAEKKRLNGHEASVLGLLFIQGDNTMSREALVVRPPRCVPPGASPNTKFGVQQRGYTDTVANVEMAVPQHLVPPPVYQPATPQKFSPGPHSGLMPDTRQRKLGIRQLNLWEFCQEVTSFSIPWGQRFVRQAVELAHFAQSTEIKLRERVERDVVSNVQADKSDVRKCYKCKNLGHLKLAFFDIKKGSFKSEEADFVIAVQRTNAEEGVWVLESGSRRHLANNVDLLEAQIIV</sequence>